<feature type="transmembrane region" description="Helical" evidence="1">
    <location>
        <begin position="72"/>
        <end position="93"/>
    </location>
</feature>
<dbReference type="Proteomes" id="UP001255185">
    <property type="component" value="Unassembled WGS sequence"/>
</dbReference>
<proteinExistence type="predicted"/>
<comment type="caution">
    <text evidence="2">The sequence shown here is derived from an EMBL/GenBank/DDBJ whole genome shotgun (WGS) entry which is preliminary data.</text>
</comment>
<evidence type="ECO:0000256" key="1">
    <source>
        <dbReference type="SAM" id="Phobius"/>
    </source>
</evidence>
<sequence>MSILSLLLVIFPKTGYYGRFQTTVTILEGLPYIVFYGTFYIIIFLAFPATVILLVIYMLYRYVRRESLEIKAHFRLIIWNIVVLLFVFLIGYLKFSCENKSKKSSSGKYKMEKTTQKKIEIVNRKFVVEDINNDKVQVTAFVNHIQNIKNIFDVYVKYQESADSQNDKDLMIKSLESVNKLTDPNELDILINVWMYYDPTDFPTRNVVFKILENSRPESIKAVKARMNNQKEWETDNTAPYSELNELLKQIDK</sequence>
<dbReference type="RefSeq" id="WP_310025376.1">
    <property type="nucleotide sequence ID" value="NZ_JAVDVI010000004.1"/>
</dbReference>
<reference evidence="2 3" key="1">
    <citation type="submission" date="2023-07" db="EMBL/GenBank/DDBJ databases">
        <title>Sorghum-associated microbial communities from plants grown in Nebraska, USA.</title>
        <authorList>
            <person name="Schachtman D."/>
        </authorList>
    </citation>
    <scope>NUCLEOTIDE SEQUENCE [LARGE SCALE GENOMIC DNA]</scope>
    <source>
        <strain evidence="2 3">3773</strain>
    </source>
</reference>
<evidence type="ECO:0000313" key="2">
    <source>
        <dbReference type="EMBL" id="MDR6967304.1"/>
    </source>
</evidence>
<gene>
    <name evidence="2" type="ORF">J2X31_001311</name>
</gene>
<keyword evidence="1" id="KW-0812">Transmembrane</keyword>
<keyword evidence="3" id="KW-1185">Reference proteome</keyword>
<evidence type="ECO:0000313" key="3">
    <source>
        <dbReference type="Proteomes" id="UP001255185"/>
    </source>
</evidence>
<organism evidence="2 3">
    <name type="scientific">Flavobacterium arsenatis</name>
    <dbReference type="NCBI Taxonomy" id="1484332"/>
    <lineage>
        <taxon>Bacteria</taxon>
        <taxon>Pseudomonadati</taxon>
        <taxon>Bacteroidota</taxon>
        <taxon>Flavobacteriia</taxon>
        <taxon>Flavobacteriales</taxon>
        <taxon>Flavobacteriaceae</taxon>
        <taxon>Flavobacterium</taxon>
    </lineage>
</organism>
<dbReference type="EMBL" id="JAVDVI010000004">
    <property type="protein sequence ID" value="MDR6967304.1"/>
    <property type="molecule type" value="Genomic_DNA"/>
</dbReference>
<name>A0ABU1TMW2_9FLAO</name>
<protein>
    <submittedName>
        <fullName evidence="2">TM2 domain-containing membrane protein YozV</fullName>
    </submittedName>
</protein>
<keyword evidence="1" id="KW-1133">Transmembrane helix</keyword>
<accession>A0ABU1TMW2</accession>
<keyword evidence="1" id="KW-0472">Membrane</keyword>
<feature type="transmembrane region" description="Helical" evidence="1">
    <location>
        <begin position="39"/>
        <end position="60"/>
    </location>
</feature>